<comment type="caution">
    <text evidence="2">The sequence shown here is derived from an EMBL/GenBank/DDBJ whole genome shotgun (WGS) entry which is preliminary data.</text>
</comment>
<keyword evidence="1" id="KW-0732">Signal</keyword>
<feature type="signal peptide" evidence="1">
    <location>
        <begin position="1"/>
        <end position="17"/>
    </location>
</feature>
<protein>
    <submittedName>
        <fullName evidence="2">Carboxypeptidase regulatory-like domain-containing protein</fullName>
    </submittedName>
</protein>
<reference evidence="2" key="1">
    <citation type="submission" date="2021-03" db="EMBL/GenBank/DDBJ databases">
        <title>Fibrella sp. HMF5335 genome sequencing and assembly.</title>
        <authorList>
            <person name="Kang H."/>
            <person name="Kim H."/>
            <person name="Bae S."/>
            <person name="Joh K."/>
        </authorList>
    </citation>
    <scope>NUCLEOTIDE SEQUENCE</scope>
    <source>
        <strain evidence="2">HMF5335</strain>
    </source>
</reference>
<name>A0A939GK22_9BACT</name>
<keyword evidence="2" id="KW-0645">Protease</keyword>
<organism evidence="2 3">
    <name type="scientific">Fibrella rubiginis</name>
    <dbReference type="NCBI Taxonomy" id="2817060"/>
    <lineage>
        <taxon>Bacteria</taxon>
        <taxon>Pseudomonadati</taxon>
        <taxon>Bacteroidota</taxon>
        <taxon>Cytophagia</taxon>
        <taxon>Cytophagales</taxon>
        <taxon>Spirosomataceae</taxon>
        <taxon>Fibrella</taxon>
    </lineage>
</organism>
<dbReference type="Proteomes" id="UP000664034">
    <property type="component" value="Unassembled WGS sequence"/>
</dbReference>
<proteinExistence type="predicted"/>
<dbReference type="RefSeq" id="WP_207365416.1">
    <property type="nucleotide sequence ID" value="NZ_JAFMYV010000007.1"/>
</dbReference>
<dbReference type="GO" id="GO:0004180">
    <property type="term" value="F:carboxypeptidase activity"/>
    <property type="evidence" value="ECO:0007669"/>
    <property type="project" value="UniProtKB-KW"/>
</dbReference>
<accession>A0A939GK22</accession>
<evidence type="ECO:0000313" key="2">
    <source>
        <dbReference type="EMBL" id="MBO0937878.1"/>
    </source>
</evidence>
<keyword evidence="2" id="KW-0121">Carboxypeptidase</keyword>
<sequence length="152" mass="16481">MRFILLLLTLLTTTAVAQHRKKSVSNKQGICGVVVERKGNQMPGPGAGPSQGEPVSREVLVYPALMMDAVEGMEEGFITSTKGVEPIQKVQSGKDGTYCLYGLPAGTYTVLVREPKGLYASLFDINGRLNPVTVQKQKVAKHNIQITYQAAF</sequence>
<evidence type="ECO:0000256" key="1">
    <source>
        <dbReference type="SAM" id="SignalP"/>
    </source>
</evidence>
<dbReference type="AlphaFoldDB" id="A0A939GK22"/>
<evidence type="ECO:0000313" key="3">
    <source>
        <dbReference type="Proteomes" id="UP000664034"/>
    </source>
</evidence>
<keyword evidence="3" id="KW-1185">Reference proteome</keyword>
<keyword evidence="2" id="KW-0378">Hydrolase</keyword>
<dbReference type="EMBL" id="JAFMYV010000007">
    <property type="protein sequence ID" value="MBO0937878.1"/>
    <property type="molecule type" value="Genomic_DNA"/>
</dbReference>
<dbReference type="SUPFAM" id="SSF117074">
    <property type="entry name" value="Hypothetical protein PA1324"/>
    <property type="match status" value="1"/>
</dbReference>
<feature type="chain" id="PRO_5037151831" evidence="1">
    <location>
        <begin position="18"/>
        <end position="152"/>
    </location>
</feature>
<gene>
    <name evidence="2" type="ORF">J2I47_15070</name>
</gene>